<dbReference type="InterPro" id="IPR001072">
    <property type="entry name" value="RNA_ligase_Pab1020"/>
</dbReference>
<comment type="caution">
    <text evidence="3">The sequence shown here is derived from an EMBL/GenBank/DDBJ whole genome shotgun (WGS) entry which is preliminary data.</text>
</comment>
<organism evidence="3">
    <name type="scientific">candidate division WOR-3 bacterium</name>
    <dbReference type="NCBI Taxonomy" id="2052148"/>
    <lineage>
        <taxon>Bacteria</taxon>
        <taxon>Bacteria division WOR-3</taxon>
    </lineage>
</organism>
<dbReference type="InterPro" id="IPR021122">
    <property type="entry name" value="RNA_ligase_dom_REL/Rnl2"/>
</dbReference>
<dbReference type="AlphaFoldDB" id="A0A7V3KN26"/>
<dbReference type="Gene3D" id="3.30.470.30">
    <property type="entry name" value="DNA ligase/mRNA capping enzyme"/>
    <property type="match status" value="1"/>
</dbReference>
<dbReference type="GO" id="GO:0016874">
    <property type="term" value="F:ligase activity"/>
    <property type="evidence" value="ECO:0007669"/>
    <property type="project" value="UniProtKB-KW"/>
</dbReference>
<gene>
    <name evidence="3" type="ORF">ENV38_01950</name>
</gene>
<keyword evidence="3" id="KW-0436">Ligase</keyword>
<accession>A0A7V3KN26</accession>
<dbReference type="Gene3D" id="3.10.450.740">
    <property type="match status" value="1"/>
</dbReference>
<dbReference type="EMBL" id="DTGD01000076">
    <property type="protein sequence ID" value="HGB35655.1"/>
    <property type="molecule type" value="Genomic_DNA"/>
</dbReference>
<dbReference type="Gene3D" id="3.30.1490.70">
    <property type="match status" value="1"/>
</dbReference>
<sequence>MQEAVKQALELKKAVYETYRDIQYIRFVDDSKIFKRGTIVIGDTIIPPYPKIGRLFVLEEGLKRFFKEPFYIEEKADGYNIRVIYYKERPLAITRGGFICPFSTDRLKDFYDFNEFFRKYPELVLCGEIVGPNNPYMELHPPYITFDVAFRLFDIYDLKENRFLLPEERYKIADTFQIPQVTRYGLYTTGDLERIKELVLKLNAEEIEGVVIKSAQRHLRYFKYATPIINIKDIEADVDLLLELPGEFFIQRIIRFALSSLELGYDGKEVTNRLGEIFIENFKKIVQEFKESGKISRQYVLYFNEEENIEEFLKLENRASDLIKVKLIGVEREQNKYKVTIEKTFLKATSRLYRLIRGYPLYD</sequence>
<dbReference type="NCBIfam" id="TIGR01209">
    <property type="entry name" value="RNA ligase"/>
    <property type="match status" value="1"/>
</dbReference>
<protein>
    <submittedName>
        <fullName evidence="3">RNA ligase</fullName>
    </submittedName>
</protein>
<evidence type="ECO:0000259" key="1">
    <source>
        <dbReference type="Pfam" id="PF09414"/>
    </source>
</evidence>
<reference evidence="3" key="1">
    <citation type="journal article" date="2020" name="mSystems">
        <title>Genome- and Community-Level Interaction Insights into Carbon Utilization and Element Cycling Functions of Hydrothermarchaeota in Hydrothermal Sediment.</title>
        <authorList>
            <person name="Zhou Z."/>
            <person name="Liu Y."/>
            <person name="Xu W."/>
            <person name="Pan J."/>
            <person name="Luo Z.H."/>
            <person name="Li M."/>
        </authorList>
    </citation>
    <scope>NUCLEOTIDE SEQUENCE [LARGE SCALE GENOMIC DNA]</scope>
    <source>
        <strain evidence="3">SpSt-754</strain>
    </source>
</reference>
<dbReference type="Pfam" id="PF09414">
    <property type="entry name" value="RNA_ligase"/>
    <property type="match status" value="1"/>
</dbReference>
<dbReference type="Pfam" id="PF18330">
    <property type="entry name" value="Lig_C"/>
    <property type="match status" value="1"/>
</dbReference>
<feature type="domain" description="RNA ligase Pab1020 C-terminal" evidence="2">
    <location>
        <begin position="240"/>
        <end position="358"/>
    </location>
</feature>
<feature type="domain" description="RNA ligase" evidence="1">
    <location>
        <begin position="69"/>
        <end position="224"/>
    </location>
</feature>
<dbReference type="SUPFAM" id="SSF56091">
    <property type="entry name" value="DNA ligase/mRNA capping enzyme, catalytic domain"/>
    <property type="match status" value="1"/>
</dbReference>
<proteinExistence type="predicted"/>
<dbReference type="InterPro" id="IPR041596">
    <property type="entry name" value="Lig_Pab1020_C"/>
</dbReference>
<dbReference type="PRINTS" id="PR01048">
    <property type="entry name" value="Y414FAMILY"/>
</dbReference>
<evidence type="ECO:0000259" key="2">
    <source>
        <dbReference type="Pfam" id="PF18330"/>
    </source>
</evidence>
<dbReference type="Gene3D" id="3.30.70.2160">
    <property type="match status" value="1"/>
</dbReference>
<evidence type="ECO:0000313" key="3">
    <source>
        <dbReference type="EMBL" id="HGB35655.1"/>
    </source>
</evidence>
<name>A0A7V3KN26_UNCW3</name>